<dbReference type="Pfam" id="PF25597">
    <property type="entry name" value="SH3_retrovirus"/>
    <property type="match status" value="1"/>
</dbReference>
<proteinExistence type="predicted"/>
<gene>
    <name evidence="4" type="ORF">E3N88_24225</name>
</gene>
<dbReference type="AlphaFoldDB" id="A0A5N6NFP3"/>
<feature type="region of interest" description="Disordered" evidence="1">
    <location>
        <begin position="183"/>
        <end position="282"/>
    </location>
</feature>
<dbReference type="PANTHER" id="PTHR42648">
    <property type="entry name" value="TRANSPOSASE, PUTATIVE-RELATED"/>
    <property type="match status" value="1"/>
</dbReference>
<evidence type="ECO:0000313" key="5">
    <source>
        <dbReference type="Proteomes" id="UP000326396"/>
    </source>
</evidence>
<dbReference type="SUPFAM" id="SSF53098">
    <property type="entry name" value="Ribonuclease H-like"/>
    <property type="match status" value="1"/>
</dbReference>
<dbReference type="EMBL" id="SZYD01000012">
    <property type="protein sequence ID" value="KAD4586624.1"/>
    <property type="molecule type" value="Genomic_DNA"/>
</dbReference>
<dbReference type="GO" id="GO:0003676">
    <property type="term" value="F:nucleic acid binding"/>
    <property type="evidence" value="ECO:0007669"/>
    <property type="project" value="InterPro"/>
</dbReference>
<reference evidence="4 5" key="1">
    <citation type="submission" date="2019-05" db="EMBL/GenBank/DDBJ databases">
        <title>Mikania micrantha, genome provides insights into the molecular mechanism of rapid growth.</title>
        <authorList>
            <person name="Liu B."/>
        </authorList>
    </citation>
    <scope>NUCLEOTIDE SEQUENCE [LARGE SCALE GENOMIC DNA]</scope>
    <source>
        <strain evidence="4">NLD-2019</strain>
        <tissue evidence="4">Leaf</tissue>
    </source>
</reference>
<dbReference type="Gene3D" id="3.30.420.10">
    <property type="entry name" value="Ribonuclease H-like superfamily/Ribonuclease H"/>
    <property type="match status" value="1"/>
</dbReference>
<sequence length="292" mass="32467">MASIDRSFQLLMVLHVAIKACMCQNGVAERRHRHIVETGLALLHYAHLPLSFWTHAFQTAVYLINRLPTPILDFQCPYFILYNQKPTYDKLKPFGCLCYPWLRPYAKSKLHPRSEKCLFLGYSSSKSAYKCYDYTNRRLYHSRHVEFIESEFPLKSPSISMAIPTVDKFLGLTSAQSIPLAPHNINHPLSKSSQAHLPTSALHTNLPPNLPPGPLGSTTPSQATTPSPSQFGSDIPSTVHLSTPTHSTTPPATHTSVVSQPPIEPHTISTTTTPSSPSNPLHYSIISSIKHL</sequence>
<dbReference type="InterPro" id="IPR057670">
    <property type="entry name" value="SH3_retrovirus"/>
</dbReference>
<dbReference type="Proteomes" id="UP000326396">
    <property type="component" value="Linkage Group LG2"/>
</dbReference>
<dbReference type="OrthoDB" id="1938465at2759"/>
<keyword evidence="2" id="KW-0732">Signal</keyword>
<evidence type="ECO:0000259" key="3">
    <source>
        <dbReference type="Pfam" id="PF25597"/>
    </source>
</evidence>
<feature type="domain" description="Retroviral polymerase SH3-like" evidence="3">
    <location>
        <begin position="96"/>
        <end position="157"/>
    </location>
</feature>
<organism evidence="4 5">
    <name type="scientific">Mikania micrantha</name>
    <name type="common">bitter vine</name>
    <dbReference type="NCBI Taxonomy" id="192012"/>
    <lineage>
        <taxon>Eukaryota</taxon>
        <taxon>Viridiplantae</taxon>
        <taxon>Streptophyta</taxon>
        <taxon>Embryophyta</taxon>
        <taxon>Tracheophyta</taxon>
        <taxon>Spermatophyta</taxon>
        <taxon>Magnoliopsida</taxon>
        <taxon>eudicotyledons</taxon>
        <taxon>Gunneridae</taxon>
        <taxon>Pentapetalae</taxon>
        <taxon>asterids</taxon>
        <taxon>campanulids</taxon>
        <taxon>Asterales</taxon>
        <taxon>Asteraceae</taxon>
        <taxon>Asteroideae</taxon>
        <taxon>Heliantheae alliance</taxon>
        <taxon>Eupatorieae</taxon>
        <taxon>Mikania</taxon>
    </lineage>
</organism>
<evidence type="ECO:0000256" key="1">
    <source>
        <dbReference type="SAM" id="MobiDB-lite"/>
    </source>
</evidence>
<name>A0A5N6NFP3_9ASTR</name>
<feature type="compositionally biased region" description="Low complexity" evidence="1">
    <location>
        <begin position="215"/>
        <end position="278"/>
    </location>
</feature>
<feature type="chain" id="PRO_5024372253" description="Retroviral polymerase SH3-like domain-containing protein" evidence="2">
    <location>
        <begin position="24"/>
        <end position="292"/>
    </location>
</feature>
<dbReference type="PANTHER" id="PTHR42648:SF26">
    <property type="entry name" value="INTEGRASE CATALYTIC DOMAIN-CONTAINING PROTEIN"/>
    <property type="match status" value="1"/>
</dbReference>
<feature type="signal peptide" evidence="2">
    <location>
        <begin position="1"/>
        <end position="23"/>
    </location>
</feature>
<evidence type="ECO:0000313" key="4">
    <source>
        <dbReference type="EMBL" id="KAD4586624.1"/>
    </source>
</evidence>
<dbReference type="InterPro" id="IPR012337">
    <property type="entry name" value="RNaseH-like_sf"/>
</dbReference>
<comment type="caution">
    <text evidence="4">The sequence shown here is derived from an EMBL/GenBank/DDBJ whole genome shotgun (WGS) entry which is preliminary data.</text>
</comment>
<accession>A0A5N6NFP3</accession>
<dbReference type="InterPro" id="IPR039537">
    <property type="entry name" value="Retrotran_Ty1/copia-like"/>
</dbReference>
<evidence type="ECO:0000256" key="2">
    <source>
        <dbReference type="SAM" id="SignalP"/>
    </source>
</evidence>
<keyword evidence="5" id="KW-1185">Reference proteome</keyword>
<feature type="compositionally biased region" description="Polar residues" evidence="1">
    <location>
        <begin position="187"/>
        <end position="203"/>
    </location>
</feature>
<dbReference type="InterPro" id="IPR036397">
    <property type="entry name" value="RNaseH_sf"/>
</dbReference>
<protein>
    <recommendedName>
        <fullName evidence="3">Retroviral polymerase SH3-like domain-containing protein</fullName>
    </recommendedName>
</protein>